<dbReference type="SUPFAM" id="SSF53850">
    <property type="entry name" value="Periplasmic binding protein-like II"/>
    <property type="match status" value="1"/>
</dbReference>
<keyword evidence="2" id="KW-0805">Transcription regulation</keyword>
<name>A0A6I2GJ02_9LACT</name>
<dbReference type="AlphaFoldDB" id="A0A6I2GJ02"/>
<sequence length="300" mass="34807">MDITQMNYLINIVECGCNLSLAAKKIHISQSALSQFVTNFENDEEVLLFNRRNGRLDGLTESGERIFRYAQEIVTKADEMQEVILRESSKQKGTIRIGLPSLILRVYFSNFFPTFQIEHPDISLEVTEAGSQDLRALLLNNDIDYAIVIEPTNLDFKTYEQHVIQVDEMAAFMDINHPLAKKNELEWSDLNGYQLATFSKTFTTYQLISEKIHKAAENAHIVYTSDSWDYLIESTHGNEVVTILPRPVDQYTDKNKFKVIPFRDYVPFNFTLVRAHNRKYGAMETEVYERILSYFYEPVN</sequence>
<dbReference type="GO" id="GO:0005829">
    <property type="term" value="C:cytosol"/>
    <property type="evidence" value="ECO:0007669"/>
    <property type="project" value="TreeGrafter"/>
</dbReference>
<protein>
    <submittedName>
        <fullName evidence="6">LysR family transcriptional regulator</fullName>
    </submittedName>
</protein>
<dbReference type="InterPro" id="IPR036390">
    <property type="entry name" value="WH_DNA-bd_sf"/>
</dbReference>
<organism evidence="6 7">
    <name type="scientific">Fundicoccus ignavus</name>
    <dbReference type="NCBI Taxonomy" id="2664442"/>
    <lineage>
        <taxon>Bacteria</taxon>
        <taxon>Bacillati</taxon>
        <taxon>Bacillota</taxon>
        <taxon>Bacilli</taxon>
        <taxon>Lactobacillales</taxon>
        <taxon>Aerococcaceae</taxon>
        <taxon>Fundicoccus</taxon>
    </lineage>
</organism>
<evidence type="ECO:0000313" key="7">
    <source>
        <dbReference type="Proteomes" id="UP000430975"/>
    </source>
</evidence>
<reference evidence="6 7" key="1">
    <citation type="submission" date="2019-11" db="EMBL/GenBank/DDBJ databases">
        <title>Characterisation of Fundicoccus ignavus gen. nov. sp. nov., a novel genus of the family Aerococcaceae isolated from bulk tank milk.</title>
        <authorList>
            <person name="Siebert A."/>
            <person name="Huptas C."/>
            <person name="Wenning M."/>
            <person name="Scherer S."/>
            <person name="Doll E.V."/>
        </authorList>
    </citation>
    <scope>NUCLEOTIDE SEQUENCE [LARGE SCALE GENOMIC DNA]</scope>
    <source>
        <strain evidence="6 7">WS4759</strain>
    </source>
</reference>
<gene>
    <name evidence="6" type="ORF">GIY09_01425</name>
</gene>
<dbReference type="InterPro" id="IPR005119">
    <property type="entry name" value="LysR_subst-bd"/>
</dbReference>
<dbReference type="PANTHER" id="PTHR30419:SF8">
    <property type="entry name" value="NITROGEN ASSIMILATION TRANSCRIPTIONAL ACTIVATOR-RELATED"/>
    <property type="match status" value="1"/>
</dbReference>
<dbReference type="Gene3D" id="1.10.10.10">
    <property type="entry name" value="Winged helix-like DNA-binding domain superfamily/Winged helix DNA-binding domain"/>
    <property type="match status" value="1"/>
</dbReference>
<dbReference type="InterPro" id="IPR050950">
    <property type="entry name" value="HTH-type_LysR_regulators"/>
</dbReference>
<evidence type="ECO:0000256" key="3">
    <source>
        <dbReference type="ARBA" id="ARBA00023125"/>
    </source>
</evidence>
<dbReference type="GO" id="GO:0003677">
    <property type="term" value="F:DNA binding"/>
    <property type="evidence" value="ECO:0007669"/>
    <property type="project" value="UniProtKB-KW"/>
</dbReference>
<dbReference type="InterPro" id="IPR000847">
    <property type="entry name" value="LysR_HTH_N"/>
</dbReference>
<dbReference type="Gene3D" id="3.40.190.290">
    <property type="match status" value="1"/>
</dbReference>
<dbReference type="Pfam" id="PF00126">
    <property type="entry name" value="HTH_1"/>
    <property type="match status" value="1"/>
</dbReference>
<dbReference type="Pfam" id="PF03466">
    <property type="entry name" value="LysR_substrate"/>
    <property type="match status" value="1"/>
</dbReference>
<dbReference type="PANTHER" id="PTHR30419">
    <property type="entry name" value="HTH-TYPE TRANSCRIPTIONAL REGULATOR YBHD"/>
    <property type="match status" value="1"/>
</dbReference>
<dbReference type="GO" id="GO:0003700">
    <property type="term" value="F:DNA-binding transcription factor activity"/>
    <property type="evidence" value="ECO:0007669"/>
    <property type="project" value="InterPro"/>
</dbReference>
<dbReference type="InterPro" id="IPR036388">
    <property type="entry name" value="WH-like_DNA-bd_sf"/>
</dbReference>
<evidence type="ECO:0000256" key="4">
    <source>
        <dbReference type="ARBA" id="ARBA00023163"/>
    </source>
</evidence>
<evidence type="ECO:0000313" key="6">
    <source>
        <dbReference type="EMBL" id="MRI84558.1"/>
    </source>
</evidence>
<dbReference type="CDD" id="cd05466">
    <property type="entry name" value="PBP2_LTTR_substrate"/>
    <property type="match status" value="1"/>
</dbReference>
<dbReference type="SUPFAM" id="SSF46785">
    <property type="entry name" value="Winged helix' DNA-binding domain"/>
    <property type="match status" value="1"/>
</dbReference>
<dbReference type="Proteomes" id="UP000430975">
    <property type="component" value="Unassembled WGS sequence"/>
</dbReference>
<dbReference type="EMBL" id="WJQS01000001">
    <property type="protein sequence ID" value="MRI84558.1"/>
    <property type="molecule type" value="Genomic_DNA"/>
</dbReference>
<comment type="caution">
    <text evidence="6">The sequence shown here is derived from an EMBL/GenBank/DDBJ whole genome shotgun (WGS) entry which is preliminary data.</text>
</comment>
<dbReference type="PROSITE" id="PS50931">
    <property type="entry name" value="HTH_LYSR"/>
    <property type="match status" value="1"/>
</dbReference>
<keyword evidence="7" id="KW-1185">Reference proteome</keyword>
<proteinExistence type="inferred from homology"/>
<dbReference type="RefSeq" id="WP_153863065.1">
    <property type="nucleotide sequence ID" value="NZ_WJQS01000001.1"/>
</dbReference>
<keyword evidence="3" id="KW-0238">DNA-binding</keyword>
<accession>A0A6I2GJ02</accession>
<feature type="domain" description="HTH lysR-type" evidence="5">
    <location>
        <begin position="1"/>
        <end position="59"/>
    </location>
</feature>
<evidence type="ECO:0000259" key="5">
    <source>
        <dbReference type="PROSITE" id="PS50931"/>
    </source>
</evidence>
<keyword evidence="4" id="KW-0804">Transcription</keyword>
<comment type="similarity">
    <text evidence="1">Belongs to the LysR transcriptional regulatory family.</text>
</comment>
<evidence type="ECO:0000256" key="1">
    <source>
        <dbReference type="ARBA" id="ARBA00009437"/>
    </source>
</evidence>
<evidence type="ECO:0000256" key="2">
    <source>
        <dbReference type="ARBA" id="ARBA00023015"/>
    </source>
</evidence>